<gene>
    <name evidence="7" type="ORF">E6K81_05040</name>
</gene>
<evidence type="ECO:0000256" key="2">
    <source>
        <dbReference type="ARBA" id="ARBA00022670"/>
    </source>
</evidence>
<keyword evidence="3" id="KW-0378">Hydrolase</keyword>
<keyword evidence="4" id="KW-0720">Serine protease</keyword>
<organism evidence="7 8">
    <name type="scientific">Eiseniibacteriota bacterium</name>
    <dbReference type="NCBI Taxonomy" id="2212470"/>
    <lineage>
        <taxon>Bacteria</taxon>
        <taxon>Candidatus Eiseniibacteriota</taxon>
    </lineage>
</organism>
<comment type="caution">
    <text evidence="7">The sequence shown here is derived from an EMBL/GenBank/DDBJ whole genome shotgun (WGS) entry which is preliminary data.</text>
</comment>
<keyword evidence="2" id="KW-0645">Protease</keyword>
<proteinExistence type="inferred from homology"/>
<evidence type="ECO:0000256" key="5">
    <source>
        <dbReference type="SAM" id="MobiDB-lite"/>
    </source>
</evidence>
<dbReference type="PANTHER" id="PTHR42776:SF27">
    <property type="entry name" value="DIPEPTIDYL PEPTIDASE FAMILY MEMBER 6"/>
    <property type="match status" value="1"/>
</dbReference>
<evidence type="ECO:0000256" key="4">
    <source>
        <dbReference type="ARBA" id="ARBA00022825"/>
    </source>
</evidence>
<feature type="region of interest" description="Disordered" evidence="5">
    <location>
        <begin position="1"/>
        <end position="45"/>
    </location>
</feature>
<protein>
    <submittedName>
        <fullName evidence="7">S9 family peptidase</fullName>
    </submittedName>
</protein>
<dbReference type="PANTHER" id="PTHR42776">
    <property type="entry name" value="SERINE PEPTIDASE S9 FAMILY MEMBER"/>
    <property type="match status" value="1"/>
</dbReference>
<feature type="region of interest" description="Disordered" evidence="5">
    <location>
        <begin position="169"/>
        <end position="189"/>
    </location>
</feature>
<feature type="compositionally biased region" description="Low complexity" evidence="5">
    <location>
        <begin position="24"/>
        <end position="45"/>
    </location>
</feature>
<comment type="similarity">
    <text evidence="1">Belongs to the peptidase S9C family.</text>
</comment>
<dbReference type="Proteomes" id="UP000319771">
    <property type="component" value="Unassembled WGS sequence"/>
</dbReference>
<dbReference type="EMBL" id="VBPB01000075">
    <property type="protein sequence ID" value="TMQ73281.1"/>
    <property type="molecule type" value="Genomic_DNA"/>
</dbReference>
<dbReference type="FunFam" id="3.40.50.1820:FF:000028">
    <property type="entry name" value="S9 family peptidase"/>
    <property type="match status" value="1"/>
</dbReference>
<evidence type="ECO:0000313" key="8">
    <source>
        <dbReference type="Proteomes" id="UP000319771"/>
    </source>
</evidence>
<evidence type="ECO:0000256" key="1">
    <source>
        <dbReference type="ARBA" id="ARBA00010040"/>
    </source>
</evidence>
<dbReference type="InterPro" id="IPR029058">
    <property type="entry name" value="AB_hydrolase_fold"/>
</dbReference>
<name>A0A538UBL1_UNCEI</name>
<feature type="domain" description="Peptidase S9 prolyl oligopeptidase catalytic" evidence="6">
    <location>
        <begin position="502"/>
        <end position="711"/>
    </location>
</feature>
<dbReference type="AlphaFoldDB" id="A0A538UBL1"/>
<dbReference type="Pfam" id="PF07676">
    <property type="entry name" value="PD40"/>
    <property type="match status" value="3"/>
</dbReference>
<dbReference type="SUPFAM" id="SSF82171">
    <property type="entry name" value="DPP6 N-terminal domain-like"/>
    <property type="match status" value="1"/>
</dbReference>
<evidence type="ECO:0000313" key="7">
    <source>
        <dbReference type="EMBL" id="TMQ73281.1"/>
    </source>
</evidence>
<dbReference type="Gene3D" id="2.120.10.30">
    <property type="entry name" value="TolB, C-terminal domain"/>
    <property type="match status" value="2"/>
</dbReference>
<evidence type="ECO:0000259" key="6">
    <source>
        <dbReference type="Pfam" id="PF00326"/>
    </source>
</evidence>
<dbReference type="SUPFAM" id="SSF53474">
    <property type="entry name" value="alpha/beta-Hydrolases"/>
    <property type="match status" value="1"/>
</dbReference>
<dbReference type="GO" id="GO:0006508">
    <property type="term" value="P:proteolysis"/>
    <property type="evidence" value="ECO:0007669"/>
    <property type="project" value="UniProtKB-KW"/>
</dbReference>
<evidence type="ECO:0000256" key="3">
    <source>
        <dbReference type="ARBA" id="ARBA00022801"/>
    </source>
</evidence>
<dbReference type="InterPro" id="IPR001375">
    <property type="entry name" value="Peptidase_S9_cat"/>
</dbReference>
<reference evidence="7 8" key="1">
    <citation type="journal article" date="2019" name="Nat. Microbiol.">
        <title>Mediterranean grassland soil C-N compound turnover is dependent on rainfall and depth, and is mediated by genomically divergent microorganisms.</title>
        <authorList>
            <person name="Diamond S."/>
            <person name="Andeer P.F."/>
            <person name="Li Z."/>
            <person name="Crits-Christoph A."/>
            <person name="Burstein D."/>
            <person name="Anantharaman K."/>
            <person name="Lane K.R."/>
            <person name="Thomas B.C."/>
            <person name="Pan C."/>
            <person name="Northen T.R."/>
            <person name="Banfield J.F."/>
        </authorList>
    </citation>
    <scope>NUCLEOTIDE SEQUENCE [LARGE SCALE GENOMIC DNA]</scope>
    <source>
        <strain evidence="7">WS_11</strain>
    </source>
</reference>
<accession>A0A538UBL1</accession>
<feature type="compositionally biased region" description="Basic and acidic residues" evidence="5">
    <location>
        <begin position="177"/>
        <end position="188"/>
    </location>
</feature>
<sequence length="722" mass="79158">MVRQMADGQADQGLRRMSPRNAGARRSPMAAPAAAAPAQATQRRTMQGDDLLRLVWIADPQISPDGSRVAFTRVAVDPATDGYRTSLWLVETTRDAPRTARALTFGAGDSQPRWSPDGARLAFVRSSAPKEPGQLFVLPMTGGDAMPVCDLAKGVSEPAWSPDGTRIAFLSGTQPTDDPKQEKPKNEPARVVTQPVFRENGEGFKDFEHLPQVWVVAAAGGTPRRLTRGPYAVHDARWSRDGRSILFLCDRRPEPWFGRDESVIYAVSPDLAEPTDGPRLETVVHIEGYLGAFTEHADGRIAAIGYPTPEPARTYYLPRLLLTDGPWPRTTARDLSAGCQDDIGGAISSDQHPPRGGGRTPLAFRDDGQAVRVALSRHGAAMLASFEAAGGAATMLTPADRDLIAGTASADGRRWALTLGSPTRPGDLYLFDAGDGSLRPLHAPNEALFAEVALGEVEMFWTPSFDGQRVQGWLVTPPDFDPQQRYPMVLEIHGGPHTAYGWGFFHEFHTLAAAGYVVLYTNPRGSTSYGSDFANVIQYRYPGDDAKDLMAVVDEILKRGFVDQGRLGVTGGSGGGLLTNWLITQTDRFAAAVTQRCVADWASMYYSTDFAMFTPFWFRKPPFEDPAEYQDLSPVALASRITTPLMVIHSEEDWRTPIAQGEAMFRALKQQHKPVVMVRFPGESHELSRSGAPSRRVQNQKHIRTWFDRWLMGKPAPEYDAG</sequence>
<dbReference type="GO" id="GO:0004252">
    <property type="term" value="F:serine-type endopeptidase activity"/>
    <property type="evidence" value="ECO:0007669"/>
    <property type="project" value="TreeGrafter"/>
</dbReference>
<dbReference type="Gene3D" id="3.40.50.1820">
    <property type="entry name" value="alpha/beta hydrolase"/>
    <property type="match status" value="1"/>
</dbReference>
<dbReference type="InterPro" id="IPR011042">
    <property type="entry name" value="6-blade_b-propeller_TolB-like"/>
</dbReference>
<dbReference type="InterPro" id="IPR011659">
    <property type="entry name" value="WD40"/>
</dbReference>
<dbReference type="Pfam" id="PF00326">
    <property type="entry name" value="Peptidase_S9"/>
    <property type="match status" value="1"/>
</dbReference>